<evidence type="ECO:0000313" key="6">
    <source>
        <dbReference type="WBParaSite" id="BXY_0209100.1"/>
    </source>
</evidence>
<proteinExistence type="predicted"/>
<evidence type="ECO:0000313" key="5">
    <source>
        <dbReference type="Proteomes" id="UP000659654"/>
    </source>
</evidence>
<keyword evidence="5" id="KW-1185">Reference proteome</keyword>
<accession>A0A1I7RN05</accession>
<evidence type="ECO:0000313" key="3">
    <source>
        <dbReference type="EMBL" id="CAG9125294.1"/>
    </source>
</evidence>
<reference evidence="6" key="1">
    <citation type="submission" date="2016-11" db="UniProtKB">
        <authorList>
            <consortium name="WormBaseParasite"/>
        </authorList>
    </citation>
    <scope>IDENTIFICATION</scope>
</reference>
<dbReference type="Proteomes" id="UP000659654">
    <property type="component" value="Unassembled WGS sequence"/>
</dbReference>
<dbReference type="WBParaSite" id="BXY_0209100.1">
    <property type="protein sequence ID" value="BXY_0209100.1"/>
    <property type="gene ID" value="BXY_0209100"/>
</dbReference>
<name>A0A1I7RN05_BURXY</name>
<reference evidence="3" key="2">
    <citation type="submission" date="2020-08" db="EMBL/GenBank/DDBJ databases">
        <authorList>
            <person name="Kikuchi T."/>
        </authorList>
    </citation>
    <scope>NUCLEOTIDE SEQUENCE</scope>
    <source>
        <strain evidence="2">Ka4C1</strain>
    </source>
</reference>
<protein>
    <submittedName>
        <fullName evidence="2">(pine wood nematode) hypothetical protein</fullName>
    </submittedName>
</protein>
<dbReference type="AlphaFoldDB" id="A0A1I7RN05"/>
<evidence type="ECO:0000313" key="2">
    <source>
        <dbReference type="EMBL" id="CAD5232612.1"/>
    </source>
</evidence>
<sequence length="232" mass="24819">MDGTGSKAASIALLAAGGLVFDRGPFLGRSRLFFVCWPLGTPPSSSSCQALGCVSTERRAARGPVEAKHGGKKGGVLGFRGQGRGRTGMVLSLYRSHAECNIEQRCGQRRSGEADKRDRRGNGDRVGLGVGCTLDLEARTDNGEGRIKRDWVADTLGRLGTTAGLRHEQVHLFSQICHLPPHHFSHGLRGGMMRAEALARNCSPLPPTTFSRCPGSAGQLRQPKGAASKHRR</sequence>
<organism evidence="4 6">
    <name type="scientific">Bursaphelenchus xylophilus</name>
    <name type="common">Pinewood nematode worm</name>
    <name type="synonym">Aphelenchoides xylophilus</name>
    <dbReference type="NCBI Taxonomy" id="6326"/>
    <lineage>
        <taxon>Eukaryota</taxon>
        <taxon>Metazoa</taxon>
        <taxon>Ecdysozoa</taxon>
        <taxon>Nematoda</taxon>
        <taxon>Chromadorea</taxon>
        <taxon>Rhabditida</taxon>
        <taxon>Tylenchina</taxon>
        <taxon>Tylenchomorpha</taxon>
        <taxon>Aphelenchoidea</taxon>
        <taxon>Aphelenchoididae</taxon>
        <taxon>Bursaphelenchus</taxon>
    </lineage>
</organism>
<feature type="region of interest" description="Disordered" evidence="1">
    <location>
        <begin position="209"/>
        <end position="232"/>
    </location>
</feature>
<evidence type="ECO:0000313" key="4">
    <source>
        <dbReference type="Proteomes" id="UP000095284"/>
    </source>
</evidence>
<dbReference type="Proteomes" id="UP000095284">
    <property type="component" value="Unplaced"/>
</dbReference>
<dbReference type="Proteomes" id="UP000582659">
    <property type="component" value="Unassembled WGS sequence"/>
</dbReference>
<gene>
    <name evidence="2" type="ORF">BXYJ_LOCUS12703</name>
</gene>
<dbReference type="EMBL" id="CAJFCV020000005">
    <property type="protein sequence ID" value="CAG9125294.1"/>
    <property type="molecule type" value="Genomic_DNA"/>
</dbReference>
<evidence type="ECO:0000256" key="1">
    <source>
        <dbReference type="SAM" id="MobiDB-lite"/>
    </source>
</evidence>
<dbReference type="EMBL" id="CAJFDI010000005">
    <property type="protein sequence ID" value="CAD5232612.1"/>
    <property type="molecule type" value="Genomic_DNA"/>
</dbReference>